<dbReference type="InterPro" id="IPR037175">
    <property type="entry name" value="KFase_sf"/>
</dbReference>
<accession>A0A4S5BR84</accession>
<dbReference type="Proteomes" id="UP000306236">
    <property type="component" value="Unassembled WGS sequence"/>
</dbReference>
<dbReference type="GO" id="GO:0019441">
    <property type="term" value="P:L-tryptophan catabolic process to kynurenine"/>
    <property type="evidence" value="ECO:0007669"/>
    <property type="project" value="InterPro"/>
</dbReference>
<sequence length="245" mass="27112">MSLLHLLTELKQAQWVNLSHRIDADIPMFSAFEAPSVETLFTVQEHGFYARRFAFATQTGTHIDAPGHFVAGSGMLESLDLKDLLLPLYVINREAAVQANADYELSVADIDAFEQEHGRIPAGSFVAFASGWSRRWPDKAAFANADEHGHAHVPGWSLDALKFLFEQRQIKAVGHETLDTDSAVAFRHNNALIGEYYVLEHGFQVEVLNKLYELPATGALISIAFPDFKDAPGFPVRAIAIVPQP</sequence>
<dbReference type="EMBL" id="SSWX01000010">
    <property type="protein sequence ID" value="THJ33445.1"/>
    <property type="molecule type" value="Genomic_DNA"/>
</dbReference>
<dbReference type="SUPFAM" id="SSF102198">
    <property type="entry name" value="Putative cyclase"/>
    <property type="match status" value="1"/>
</dbReference>
<dbReference type="Gene3D" id="3.50.30.50">
    <property type="entry name" value="Putative cyclase"/>
    <property type="match status" value="1"/>
</dbReference>
<name>A0A4S5BR84_9BURK</name>
<organism evidence="1 2">
    <name type="scientific">Lampropedia aestuarii</name>
    <dbReference type="NCBI Taxonomy" id="2562762"/>
    <lineage>
        <taxon>Bacteria</taxon>
        <taxon>Pseudomonadati</taxon>
        <taxon>Pseudomonadota</taxon>
        <taxon>Betaproteobacteria</taxon>
        <taxon>Burkholderiales</taxon>
        <taxon>Comamonadaceae</taxon>
        <taxon>Lampropedia</taxon>
    </lineage>
</organism>
<dbReference type="OrthoDB" id="7067800at2"/>
<gene>
    <name evidence="1" type="ORF">E8K88_09170</name>
</gene>
<keyword evidence="2" id="KW-1185">Reference proteome</keyword>
<reference evidence="1 2" key="1">
    <citation type="submission" date="2019-04" db="EMBL/GenBank/DDBJ databases">
        <title>Lampropedia sp YIM MLB12 draf genome.</title>
        <authorList>
            <person name="Wang Y.-X."/>
        </authorList>
    </citation>
    <scope>NUCLEOTIDE SEQUENCE [LARGE SCALE GENOMIC DNA]</scope>
    <source>
        <strain evidence="1 2">YIM MLB12</strain>
    </source>
</reference>
<dbReference type="Pfam" id="PF04199">
    <property type="entry name" value="Cyclase"/>
    <property type="match status" value="1"/>
</dbReference>
<dbReference type="AlphaFoldDB" id="A0A4S5BR84"/>
<dbReference type="RefSeq" id="WP_136406370.1">
    <property type="nucleotide sequence ID" value="NZ_SSWX01000010.1"/>
</dbReference>
<comment type="caution">
    <text evidence="1">The sequence shown here is derived from an EMBL/GenBank/DDBJ whole genome shotgun (WGS) entry which is preliminary data.</text>
</comment>
<evidence type="ECO:0000313" key="1">
    <source>
        <dbReference type="EMBL" id="THJ33445.1"/>
    </source>
</evidence>
<dbReference type="PANTHER" id="PTHR31118">
    <property type="entry name" value="CYCLASE-LIKE PROTEIN 2"/>
    <property type="match status" value="1"/>
</dbReference>
<proteinExistence type="predicted"/>
<dbReference type="GO" id="GO:0004061">
    <property type="term" value="F:arylformamidase activity"/>
    <property type="evidence" value="ECO:0007669"/>
    <property type="project" value="InterPro"/>
</dbReference>
<dbReference type="PANTHER" id="PTHR31118:SF12">
    <property type="entry name" value="CYCLASE-LIKE PROTEIN 2"/>
    <property type="match status" value="1"/>
</dbReference>
<evidence type="ECO:0000313" key="2">
    <source>
        <dbReference type="Proteomes" id="UP000306236"/>
    </source>
</evidence>
<protein>
    <submittedName>
        <fullName evidence="1">Cyclase family protein</fullName>
    </submittedName>
</protein>
<dbReference type="InterPro" id="IPR007325">
    <property type="entry name" value="KFase/CYL"/>
</dbReference>